<evidence type="ECO:0000256" key="6">
    <source>
        <dbReference type="SAM" id="Phobius"/>
    </source>
</evidence>
<organism evidence="7 8">
    <name type="scientific">Ktedonospora formicarum</name>
    <dbReference type="NCBI Taxonomy" id="2778364"/>
    <lineage>
        <taxon>Bacteria</taxon>
        <taxon>Bacillati</taxon>
        <taxon>Chloroflexota</taxon>
        <taxon>Ktedonobacteria</taxon>
        <taxon>Ktedonobacterales</taxon>
        <taxon>Ktedonobacteraceae</taxon>
        <taxon>Ktedonospora</taxon>
    </lineage>
</organism>
<evidence type="ECO:0000313" key="8">
    <source>
        <dbReference type="Proteomes" id="UP000612362"/>
    </source>
</evidence>
<feature type="transmembrane region" description="Helical" evidence="6">
    <location>
        <begin position="21"/>
        <end position="38"/>
    </location>
</feature>
<feature type="transmembrane region" description="Helical" evidence="6">
    <location>
        <begin position="133"/>
        <end position="152"/>
    </location>
</feature>
<evidence type="ECO:0000256" key="5">
    <source>
        <dbReference type="ARBA" id="ARBA00023136"/>
    </source>
</evidence>
<protein>
    <submittedName>
        <fullName evidence="7">Ribose ABC transporter permease</fullName>
    </submittedName>
</protein>
<feature type="transmembrane region" description="Helical" evidence="6">
    <location>
        <begin position="299"/>
        <end position="322"/>
    </location>
</feature>
<name>A0A8J3I6M0_9CHLR</name>
<keyword evidence="3 6" id="KW-0812">Transmembrane</keyword>
<feature type="transmembrane region" description="Helical" evidence="6">
    <location>
        <begin position="194"/>
        <end position="211"/>
    </location>
</feature>
<dbReference type="Proteomes" id="UP000612362">
    <property type="component" value="Unassembled WGS sequence"/>
</dbReference>
<evidence type="ECO:0000313" key="7">
    <source>
        <dbReference type="EMBL" id="GHO48068.1"/>
    </source>
</evidence>
<feature type="transmembrane region" description="Helical" evidence="6">
    <location>
        <begin position="102"/>
        <end position="127"/>
    </location>
</feature>
<feature type="transmembrane region" description="Helical" evidence="6">
    <location>
        <begin position="58"/>
        <end position="90"/>
    </location>
</feature>
<dbReference type="GO" id="GO:0005886">
    <property type="term" value="C:plasma membrane"/>
    <property type="evidence" value="ECO:0007669"/>
    <property type="project" value="UniProtKB-SubCell"/>
</dbReference>
<comment type="subcellular location">
    <subcellularLocation>
        <location evidence="1">Cell membrane</location>
        <topology evidence="1">Multi-pass membrane protein</topology>
    </subcellularLocation>
</comment>
<reference evidence="7" key="1">
    <citation type="submission" date="2020-10" db="EMBL/GenBank/DDBJ databases">
        <title>Taxonomic study of unclassified bacteria belonging to the class Ktedonobacteria.</title>
        <authorList>
            <person name="Yabe S."/>
            <person name="Wang C.M."/>
            <person name="Zheng Y."/>
            <person name="Sakai Y."/>
            <person name="Cavaletti L."/>
            <person name="Monciardini P."/>
            <person name="Donadio S."/>
        </authorList>
    </citation>
    <scope>NUCLEOTIDE SEQUENCE</scope>
    <source>
        <strain evidence="7">SOSP1-1</strain>
    </source>
</reference>
<comment type="caution">
    <text evidence="7">The sequence shown here is derived from an EMBL/GenBank/DDBJ whole genome shotgun (WGS) entry which is preliminary data.</text>
</comment>
<dbReference type="CDD" id="cd06579">
    <property type="entry name" value="TM_PBP1_transp_AraH_like"/>
    <property type="match status" value="1"/>
</dbReference>
<gene>
    <name evidence="7" type="ORF">KSX_62310</name>
</gene>
<feature type="transmembrane region" description="Helical" evidence="6">
    <location>
        <begin position="164"/>
        <end position="188"/>
    </location>
</feature>
<keyword evidence="4 6" id="KW-1133">Transmembrane helix</keyword>
<feature type="transmembrane region" description="Helical" evidence="6">
    <location>
        <begin position="274"/>
        <end position="293"/>
    </location>
</feature>
<dbReference type="PANTHER" id="PTHR32196">
    <property type="entry name" value="ABC TRANSPORTER PERMEASE PROTEIN YPHD-RELATED-RELATED"/>
    <property type="match status" value="1"/>
</dbReference>
<keyword evidence="8" id="KW-1185">Reference proteome</keyword>
<sequence>MKTLTRERAPQWRRVITRQSFALALLLLVIAVLINYFLQPRFFRPVTLNNNLGTYLPLMILAAGQALVIIAGGIDLSLGTIVSLTNVVLIRLLGNNPSAAQVALAIMASMGTGLLAGLLNGFCVAYLRFQPIITTFATSFIFTGLALTVLPTPGGSVPGGLLDFYSSPALGIPLALWVVALTLALWLLLRSTRYGRYLYAVGGVATSAYLSGVPVSAMRLSTYALAGLIAACAALALTLSTGTGDAHIGDPLTLSSIVAVVIGGTRLRGGQGGIAGPMIGAVILYLILSIIAFANVPTWWQTLVNGLIIIVALIGPGLVSLVRRRMV</sequence>
<accession>A0A8J3I6M0</accession>
<dbReference type="EMBL" id="BNJF01000003">
    <property type="protein sequence ID" value="GHO48068.1"/>
    <property type="molecule type" value="Genomic_DNA"/>
</dbReference>
<dbReference type="RefSeq" id="WP_220197280.1">
    <property type="nucleotide sequence ID" value="NZ_BNJF01000003.1"/>
</dbReference>
<dbReference type="Pfam" id="PF02653">
    <property type="entry name" value="BPD_transp_2"/>
    <property type="match status" value="1"/>
</dbReference>
<dbReference type="InterPro" id="IPR001851">
    <property type="entry name" value="ABC_transp_permease"/>
</dbReference>
<proteinExistence type="predicted"/>
<evidence type="ECO:0000256" key="3">
    <source>
        <dbReference type="ARBA" id="ARBA00022692"/>
    </source>
</evidence>
<keyword evidence="2" id="KW-1003">Cell membrane</keyword>
<dbReference type="AlphaFoldDB" id="A0A8J3I6M0"/>
<feature type="transmembrane region" description="Helical" evidence="6">
    <location>
        <begin position="223"/>
        <end position="242"/>
    </location>
</feature>
<keyword evidence="5 6" id="KW-0472">Membrane</keyword>
<evidence type="ECO:0000256" key="1">
    <source>
        <dbReference type="ARBA" id="ARBA00004651"/>
    </source>
</evidence>
<evidence type="ECO:0000256" key="2">
    <source>
        <dbReference type="ARBA" id="ARBA00022475"/>
    </source>
</evidence>
<evidence type="ECO:0000256" key="4">
    <source>
        <dbReference type="ARBA" id="ARBA00022989"/>
    </source>
</evidence>
<dbReference type="GO" id="GO:0022857">
    <property type="term" value="F:transmembrane transporter activity"/>
    <property type="evidence" value="ECO:0007669"/>
    <property type="project" value="InterPro"/>
</dbReference>